<evidence type="ECO:0000313" key="4">
    <source>
        <dbReference type="Proteomes" id="UP001642484"/>
    </source>
</evidence>
<sequence>MVRSVASPLRTDACRILQQVLSQGGPTCATTLRRWAKEGRSYRGETFSLQEVEAAITAFEALRAEKPKQAPEADVEPPIQPTTAEKEQSEGSLGLRVTLKSKSWPSSHALEAAKEVVKSLGRCGEDLKVDTGVLRSLFESHTRGACWPDVFLVCGRVRVGAHKAVLASFSDVLQIKFHGAFSDASDKILKVTQSLDVIRAVVEFLYTGHCDVDIASLGELVVLADFWQSDILLEAASQSWYKLPIVHQFEVLSSLDEESLVPRAMVGALVDSLGQSFGHASQRFPHDHCWKLLRELHEWLARMPETAVARLRHWLSMEEDELPKTLERFFIQGIKAASLPSQEEELRQLLRKRNLKTWLPEAMQRRIVSQLSEGEKLFEESGQVAFWFTWACSGGLRCQVLLDVFRAAQQKELSMEGADLTSVGLQLQGLEKTVGMALAEESYHTEECSFWERSWESSEPVCQHAASGFGRGALRGRPLPPLTLPVAHAALLEALGKAEVYAVSVVGPEAVAGIYKRQGEKFVCQRDKETLELMCFDKKSRLRGPSIAGRVHVHRNCALGEDGMEEINKLTLVWKGLPADEHKKANGFWYIQNAKSDDLQPPLAILLSRSPPWTWHAPWWLGLPGPEQRFRSEPSLAVRLDSVSPSEEANLRKSLSTVERPEKLLEVTESLAAQKLLRRAEEAKAAEKVQCFRREEEQSDWQQAAAIFDATAAQLCQILQELQGADAALRRRLLTKKRRPVWSRWTETAGPLDRDRVSHAEKKTEAVARWDVRYPTVERGGGGDGVTLLLLDLQSDNPRKRMEAGLAVAKQAAIGLRHQVNLVDAGLVEPLVRQLKEGTGDERVAVATALSRLARRNPTGQLEIVVAGAVTPLRKQLLAATAIQRVAAAVCISRLVEGNPETQRAFSVEGAGRLLVGMLNAQTYEERIHAAVALGHLATENDETQARLVEGGAVEKLAELLKAEDGLERDCASFALANTLQLSYDQIVKDVAEAQEVDVAIQIWNNNLNGRKRQTMIQPKKNPKFFFRSNVSSSALNQAEDT</sequence>
<proteinExistence type="predicted"/>
<dbReference type="PROSITE" id="PS50097">
    <property type="entry name" value="BTB"/>
    <property type="match status" value="1"/>
</dbReference>
<dbReference type="InterPro" id="IPR011989">
    <property type="entry name" value="ARM-like"/>
</dbReference>
<dbReference type="Proteomes" id="UP001642484">
    <property type="component" value="Unassembled WGS sequence"/>
</dbReference>
<organism evidence="3 4">
    <name type="scientific">Durusdinium trenchii</name>
    <dbReference type="NCBI Taxonomy" id="1381693"/>
    <lineage>
        <taxon>Eukaryota</taxon>
        <taxon>Sar</taxon>
        <taxon>Alveolata</taxon>
        <taxon>Dinophyceae</taxon>
        <taxon>Suessiales</taxon>
        <taxon>Symbiodiniaceae</taxon>
        <taxon>Durusdinium</taxon>
    </lineage>
</organism>
<evidence type="ECO:0000256" key="1">
    <source>
        <dbReference type="SAM" id="MobiDB-lite"/>
    </source>
</evidence>
<keyword evidence="4" id="KW-1185">Reference proteome</keyword>
<evidence type="ECO:0000313" key="3">
    <source>
        <dbReference type="EMBL" id="CAK9033911.1"/>
    </source>
</evidence>
<dbReference type="InterPro" id="IPR011333">
    <property type="entry name" value="SKP1/BTB/POZ_sf"/>
</dbReference>
<dbReference type="Gene3D" id="3.30.710.10">
    <property type="entry name" value="Potassium Channel Kv1.1, Chain A"/>
    <property type="match status" value="1"/>
</dbReference>
<dbReference type="PANTHER" id="PTHR46710">
    <property type="entry name" value="ARM REPEAT PROTEIN INTERACTING WITH ABF2"/>
    <property type="match status" value="1"/>
</dbReference>
<reference evidence="3 4" key="1">
    <citation type="submission" date="2024-02" db="EMBL/GenBank/DDBJ databases">
        <authorList>
            <person name="Chen Y."/>
            <person name="Shah S."/>
            <person name="Dougan E. K."/>
            <person name="Thang M."/>
            <person name="Chan C."/>
        </authorList>
    </citation>
    <scope>NUCLEOTIDE SEQUENCE [LARGE SCALE GENOMIC DNA]</scope>
</reference>
<dbReference type="InterPro" id="IPR016024">
    <property type="entry name" value="ARM-type_fold"/>
</dbReference>
<name>A0ABP0L424_9DINO</name>
<dbReference type="InterPro" id="IPR000210">
    <property type="entry name" value="BTB/POZ_dom"/>
</dbReference>
<comment type="caution">
    <text evidence="3">The sequence shown here is derived from an EMBL/GenBank/DDBJ whole genome shotgun (WGS) entry which is preliminary data.</text>
</comment>
<dbReference type="PANTHER" id="PTHR46710:SF1">
    <property type="entry name" value="ARM REPEAT PROTEIN INTERACTING WITH ABF2"/>
    <property type="match status" value="1"/>
</dbReference>
<dbReference type="Gene3D" id="1.25.10.10">
    <property type="entry name" value="Leucine-rich Repeat Variant"/>
    <property type="match status" value="1"/>
</dbReference>
<feature type="domain" description="BTB" evidence="2">
    <location>
        <begin position="148"/>
        <end position="214"/>
    </location>
</feature>
<dbReference type="SUPFAM" id="SSF48371">
    <property type="entry name" value="ARM repeat"/>
    <property type="match status" value="1"/>
</dbReference>
<dbReference type="EMBL" id="CAXAMN010011112">
    <property type="protein sequence ID" value="CAK9033911.1"/>
    <property type="molecule type" value="Genomic_DNA"/>
</dbReference>
<evidence type="ECO:0000259" key="2">
    <source>
        <dbReference type="PROSITE" id="PS50097"/>
    </source>
</evidence>
<protein>
    <recommendedName>
        <fullName evidence="2">BTB domain-containing protein</fullName>
    </recommendedName>
</protein>
<dbReference type="SUPFAM" id="SSF54695">
    <property type="entry name" value="POZ domain"/>
    <property type="match status" value="1"/>
</dbReference>
<dbReference type="InterPro" id="IPR044282">
    <property type="entry name" value="ABAP1/ARIA"/>
</dbReference>
<accession>A0ABP0L424</accession>
<dbReference type="SMART" id="SM00225">
    <property type="entry name" value="BTB"/>
    <property type="match status" value="1"/>
</dbReference>
<dbReference type="CDD" id="cd18186">
    <property type="entry name" value="BTB_POZ_ZBTB_KLHL-like"/>
    <property type="match status" value="1"/>
</dbReference>
<feature type="region of interest" description="Disordered" evidence="1">
    <location>
        <begin position="66"/>
        <end position="92"/>
    </location>
</feature>
<gene>
    <name evidence="3" type="ORF">CCMP2556_LOCUS19250</name>
</gene>
<dbReference type="Pfam" id="PF00651">
    <property type="entry name" value="BTB"/>
    <property type="match status" value="1"/>
</dbReference>